<evidence type="ECO:0000313" key="3">
    <source>
        <dbReference type="Proteomes" id="UP001279734"/>
    </source>
</evidence>
<evidence type="ECO:0000313" key="2">
    <source>
        <dbReference type="EMBL" id="GMH15456.1"/>
    </source>
</evidence>
<gene>
    <name evidence="2" type="ORF">Nepgr_017297</name>
</gene>
<accession>A0AAD3SSC1</accession>
<feature type="region of interest" description="Disordered" evidence="1">
    <location>
        <begin position="1"/>
        <end position="48"/>
    </location>
</feature>
<dbReference type="AlphaFoldDB" id="A0AAD3SSC1"/>
<feature type="compositionally biased region" description="Low complexity" evidence="1">
    <location>
        <begin position="1"/>
        <end position="15"/>
    </location>
</feature>
<keyword evidence="3" id="KW-1185">Reference proteome</keyword>
<name>A0AAD3SSC1_NEPGR</name>
<sequence>MACASMAAIANASSSQGDHCTRKRKSRTSESENPTKLNKLGTSEKAKHPYNLRSLSKKKISGSAMAAVAKATAATAKQLGVRQRNSGKCTAKIGTV</sequence>
<dbReference type="Proteomes" id="UP001279734">
    <property type="component" value="Unassembled WGS sequence"/>
</dbReference>
<comment type="caution">
    <text evidence="2">The sequence shown here is derived from an EMBL/GenBank/DDBJ whole genome shotgun (WGS) entry which is preliminary data.</text>
</comment>
<protein>
    <submittedName>
        <fullName evidence="2">Uncharacterized protein</fullName>
    </submittedName>
</protein>
<reference evidence="2" key="1">
    <citation type="submission" date="2023-05" db="EMBL/GenBank/DDBJ databases">
        <title>Nepenthes gracilis genome sequencing.</title>
        <authorList>
            <person name="Fukushima K."/>
        </authorList>
    </citation>
    <scope>NUCLEOTIDE SEQUENCE</scope>
    <source>
        <strain evidence="2">SING2019-196</strain>
    </source>
</reference>
<organism evidence="2 3">
    <name type="scientific">Nepenthes gracilis</name>
    <name type="common">Slender pitcher plant</name>
    <dbReference type="NCBI Taxonomy" id="150966"/>
    <lineage>
        <taxon>Eukaryota</taxon>
        <taxon>Viridiplantae</taxon>
        <taxon>Streptophyta</taxon>
        <taxon>Embryophyta</taxon>
        <taxon>Tracheophyta</taxon>
        <taxon>Spermatophyta</taxon>
        <taxon>Magnoliopsida</taxon>
        <taxon>eudicotyledons</taxon>
        <taxon>Gunneridae</taxon>
        <taxon>Pentapetalae</taxon>
        <taxon>Caryophyllales</taxon>
        <taxon>Nepenthaceae</taxon>
        <taxon>Nepenthes</taxon>
    </lineage>
</organism>
<dbReference type="EMBL" id="BSYO01000015">
    <property type="protein sequence ID" value="GMH15456.1"/>
    <property type="molecule type" value="Genomic_DNA"/>
</dbReference>
<proteinExistence type="predicted"/>
<evidence type="ECO:0000256" key="1">
    <source>
        <dbReference type="SAM" id="MobiDB-lite"/>
    </source>
</evidence>